<evidence type="ECO:0000313" key="1">
    <source>
        <dbReference type="EMBL" id="GME98436.1"/>
    </source>
</evidence>
<proteinExistence type="predicted"/>
<keyword evidence="2" id="KW-1185">Reference proteome</keyword>
<sequence>MSYTKEEETNNLSVLIKLTRTNSRSSNHGRPSTPLDSNRKNSSGINSIHGTPHVLSKPRIPIDTNVLSNESASDEGTTAGSVSTITDPYRNDDSFMLSANRAEFYNTIHIPSNNNIIINDNDNIIHQQISRETNNFHNGMNNNNISRDEKVKEAIRLARLLLQKKIDTNQIDKSHQGELNDKFDTMIDNLNIKVEKRLSSSSKIDPSHDINNNLIPSDLMIHGNSSNDLFENGNFGIQNNNNSNSNSTIAGGENSFVREFKREMELSSNRDNFIIPSNSSTTSFSDYQPSYNLLDDLKTAKLNKSQEHLTLVYLILK</sequence>
<dbReference type="Proteomes" id="UP001165101">
    <property type="component" value="Unassembled WGS sequence"/>
</dbReference>
<comment type="caution">
    <text evidence="1">The sequence shown here is derived from an EMBL/GenBank/DDBJ whole genome shotgun (WGS) entry which is preliminary data.</text>
</comment>
<name>A0ACB5TZ61_CANBO</name>
<reference evidence="1" key="1">
    <citation type="submission" date="2023-04" db="EMBL/GenBank/DDBJ databases">
        <title>Candida boidinii NBRC 1967.</title>
        <authorList>
            <person name="Ichikawa N."/>
            <person name="Sato H."/>
            <person name="Tonouchi N."/>
        </authorList>
    </citation>
    <scope>NUCLEOTIDE SEQUENCE</scope>
    <source>
        <strain evidence="1">NBRC 1967</strain>
    </source>
</reference>
<evidence type="ECO:0000313" key="2">
    <source>
        <dbReference type="Proteomes" id="UP001165101"/>
    </source>
</evidence>
<protein>
    <submittedName>
        <fullName evidence="1">Unnamed protein product</fullName>
    </submittedName>
</protein>
<dbReference type="EMBL" id="BSXV01003483">
    <property type="protein sequence ID" value="GME98436.1"/>
    <property type="molecule type" value="Genomic_DNA"/>
</dbReference>
<organism evidence="1 2">
    <name type="scientific">Candida boidinii</name>
    <name type="common">Yeast</name>
    <dbReference type="NCBI Taxonomy" id="5477"/>
    <lineage>
        <taxon>Eukaryota</taxon>
        <taxon>Fungi</taxon>
        <taxon>Dikarya</taxon>
        <taxon>Ascomycota</taxon>
        <taxon>Saccharomycotina</taxon>
        <taxon>Pichiomycetes</taxon>
        <taxon>Pichiales</taxon>
        <taxon>Pichiaceae</taxon>
        <taxon>Ogataea</taxon>
        <taxon>Ogataea/Candida clade</taxon>
    </lineage>
</organism>
<gene>
    <name evidence="1" type="ORF">Cboi01_000494400</name>
</gene>
<accession>A0ACB5TZ61</accession>